<dbReference type="EMBL" id="CAMPGE010000989">
    <property type="protein sequence ID" value="CAI2359756.1"/>
    <property type="molecule type" value="Genomic_DNA"/>
</dbReference>
<feature type="region of interest" description="Disordered" evidence="1">
    <location>
        <begin position="27"/>
        <end position="94"/>
    </location>
</feature>
<accession>A0AAD1U3Y1</accession>
<dbReference type="Proteomes" id="UP001295684">
    <property type="component" value="Unassembled WGS sequence"/>
</dbReference>
<sequence>MRPRICLSPNGRKNLNLNAVRKLNLSNLNTSNLSPPGSSSNSPIKLRSPGKNKSSKMVPEFRISDIKRKSPNSPKKKGMMLTKRNKLQVPRDHRTDSNLNLSQILSDCENEYDQPVQKKDSSDNISAEDKRIKTIYERINENTIDRKKYITLRNSPKKKLNKLNRIKSFDERKEDMSLLQEAKSNMPARTNTENLEQSILTLHTTNSNLRKIISQDKLKILKLEKQVKSLNSQLYTKCNLVSQLCEANHYSQDCKQEEKSFIKTLEIIQANHDKEIHKIKIQFAEELESLTELLAKTSNDYIETKDNSFKKIGDLLDLVCEKEVIIERLNDEICDLKFEMSQESHPSTQVTSIKPIGEKCLHKAKTSCLDLKKICF</sequence>
<organism evidence="2 3">
    <name type="scientific">Euplotes crassus</name>
    <dbReference type="NCBI Taxonomy" id="5936"/>
    <lineage>
        <taxon>Eukaryota</taxon>
        <taxon>Sar</taxon>
        <taxon>Alveolata</taxon>
        <taxon>Ciliophora</taxon>
        <taxon>Intramacronucleata</taxon>
        <taxon>Spirotrichea</taxon>
        <taxon>Hypotrichia</taxon>
        <taxon>Euplotida</taxon>
        <taxon>Euplotidae</taxon>
        <taxon>Moneuplotes</taxon>
    </lineage>
</organism>
<feature type="compositionally biased region" description="Low complexity" evidence="1">
    <location>
        <begin position="27"/>
        <end position="43"/>
    </location>
</feature>
<evidence type="ECO:0000313" key="3">
    <source>
        <dbReference type="Proteomes" id="UP001295684"/>
    </source>
</evidence>
<protein>
    <submittedName>
        <fullName evidence="2">Uncharacterized protein</fullName>
    </submittedName>
</protein>
<gene>
    <name evidence="2" type="ORF">ECRASSUSDP1_LOCUS1050</name>
</gene>
<evidence type="ECO:0000313" key="2">
    <source>
        <dbReference type="EMBL" id="CAI2359756.1"/>
    </source>
</evidence>
<proteinExistence type="predicted"/>
<keyword evidence="3" id="KW-1185">Reference proteome</keyword>
<feature type="compositionally biased region" description="Basic residues" evidence="1">
    <location>
        <begin position="74"/>
        <end position="86"/>
    </location>
</feature>
<dbReference type="AlphaFoldDB" id="A0AAD1U3Y1"/>
<name>A0AAD1U3Y1_EUPCR</name>
<comment type="caution">
    <text evidence="2">The sequence shown here is derived from an EMBL/GenBank/DDBJ whole genome shotgun (WGS) entry which is preliminary data.</text>
</comment>
<evidence type="ECO:0000256" key="1">
    <source>
        <dbReference type="SAM" id="MobiDB-lite"/>
    </source>
</evidence>
<reference evidence="2" key="1">
    <citation type="submission" date="2023-07" db="EMBL/GenBank/DDBJ databases">
        <authorList>
            <consortium name="AG Swart"/>
            <person name="Singh M."/>
            <person name="Singh A."/>
            <person name="Seah K."/>
            <person name="Emmerich C."/>
        </authorList>
    </citation>
    <scope>NUCLEOTIDE SEQUENCE</scope>
    <source>
        <strain evidence="2">DP1</strain>
    </source>
</reference>